<dbReference type="EMBL" id="QUSZ01002331">
    <property type="protein sequence ID" value="RHY22565.1"/>
    <property type="molecule type" value="Genomic_DNA"/>
</dbReference>
<dbReference type="EMBL" id="QUTH01001452">
    <property type="protein sequence ID" value="RHZ30489.1"/>
    <property type="molecule type" value="Genomic_DNA"/>
</dbReference>
<reference evidence="6 7" key="1">
    <citation type="submission" date="2018-08" db="EMBL/GenBank/DDBJ databases">
        <title>Aphanomyces genome sequencing and annotation.</title>
        <authorList>
            <person name="Minardi D."/>
            <person name="Oidtmann B."/>
            <person name="Van Der Giezen M."/>
            <person name="Studholme D.J."/>
        </authorList>
    </citation>
    <scope>NUCLEOTIDE SEQUENCE [LARGE SCALE GENOMIC DNA]</scope>
    <source>
        <strain evidence="2 7">197901</strain>
        <strain evidence="5 8">Da</strain>
        <strain evidence="3 10">FDL457</strain>
        <strain evidence="1 6">Kv</strain>
        <strain evidence="4 9">Sv</strain>
    </source>
</reference>
<evidence type="ECO:0000313" key="10">
    <source>
        <dbReference type="Proteomes" id="UP000286510"/>
    </source>
</evidence>
<dbReference type="EMBL" id="QUTE01023783">
    <property type="protein sequence ID" value="RHY79661.1"/>
    <property type="molecule type" value="Genomic_DNA"/>
</dbReference>
<evidence type="ECO:0000313" key="2">
    <source>
        <dbReference type="EMBL" id="RHY79661.1"/>
    </source>
</evidence>
<dbReference type="Proteomes" id="UP000285712">
    <property type="component" value="Unassembled WGS sequence"/>
</dbReference>
<dbReference type="AlphaFoldDB" id="A0A397BPZ0"/>
<sequence length="176" mass="18998">MARPREAAAKNGRKPLGACCSSKRRLLGERPRVLALRDVGLPTWHLTMNRVKLAARVDSCSTSCVGNATSHDDHAIRVPFALEGMAWPLGNRGLRSTLPRRLPAIHVRRPHTDSSGSGRAQTLMAATGSTQRNGLWTPRSHELIVEDMVDVTIDAVQAWLVDAAGAAPLPPYGSIV</sequence>
<evidence type="ECO:0000313" key="9">
    <source>
        <dbReference type="Proteomes" id="UP000285712"/>
    </source>
</evidence>
<organism evidence="1 6">
    <name type="scientific">Aphanomyces astaci</name>
    <name type="common">Crayfish plague agent</name>
    <dbReference type="NCBI Taxonomy" id="112090"/>
    <lineage>
        <taxon>Eukaryota</taxon>
        <taxon>Sar</taxon>
        <taxon>Stramenopiles</taxon>
        <taxon>Oomycota</taxon>
        <taxon>Saprolegniomycetes</taxon>
        <taxon>Saprolegniales</taxon>
        <taxon>Verrucalvaceae</taxon>
        <taxon>Aphanomyces</taxon>
    </lineage>
</organism>
<name>A0A397BPZ0_APHAT</name>
<dbReference type="VEuPathDB" id="FungiDB:H257_12058"/>
<dbReference type="EMBL" id="QUTF01024166">
    <property type="protein sequence ID" value="RHY85420.1"/>
    <property type="molecule type" value="Genomic_DNA"/>
</dbReference>
<dbReference type="Proteomes" id="UP000265427">
    <property type="component" value="Unassembled WGS sequence"/>
</dbReference>
<dbReference type="Proteomes" id="UP000285430">
    <property type="component" value="Unassembled WGS sequence"/>
</dbReference>
<dbReference type="Proteomes" id="UP000286510">
    <property type="component" value="Unassembled WGS sequence"/>
</dbReference>
<gene>
    <name evidence="3" type="ORF">DYB26_011467</name>
    <name evidence="2" type="ORF">DYB31_013033</name>
    <name evidence="4" type="ORF">DYB35_009681</name>
    <name evidence="1" type="ORF">DYB36_012277</name>
    <name evidence="5" type="ORF">DYB37_011835</name>
</gene>
<proteinExistence type="predicted"/>
<evidence type="ECO:0000313" key="8">
    <source>
        <dbReference type="Proteomes" id="UP000285430"/>
    </source>
</evidence>
<accession>A0A397BPZ0</accession>
<evidence type="ECO:0000313" key="4">
    <source>
        <dbReference type="EMBL" id="RHY87472.1"/>
    </source>
</evidence>
<comment type="caution">
    <text evidence="1">The sequence shown here is derived from an EMBL/GenBank/DDBJ whole genome shotgun (WGS) entry which is preliminary data.</text>
</comment>
<evidence type="ECO:0000313" key="3">
    <source>
        <dbReference type="EMBL" id="RHY85420.1"/>
    </source>
</evidence>
<evidence type="ECO:0000313" key="1">
    <source>
        <dbReference type="EMBL" id="RHY22565.1"/>
    </source>
</evidence>
<evidence type="ECO:0000313" key="7">
    <source>
        <dbReference type="Proteomes" id="UP000266196"/>
    </source>
</evidence>
<evidence type="ECO:0000313" key="6">
    <source>
        <dbReference type="Proteomes" id="UP000265427"/>
    </source>
</evidence>
<protein>
    <submittedName>
        <fullName evidence="1">Uncharacterized protein</fullName>
    </submittedName>
</protein>
<dbReference type="Proteomes" id="UP000266196">
    <property type="component" value="Unassembled WGS sequence"/>
</dbReference>
<dbReference type="EMBL" id="QUTG01004682">
    <property type="protein sequence ID" value="RHY87472.1"/>
    <property type="molecule type" value="Genomic_DNA"/>
</dbReference>
<evidence type="ECO:0000313" key="5">
    <source>
        <dbReference type="EMBL" id="RHZ30489.1"/>
    </source>
</evidence>